<evidence type="ECO:0000313" key="1">
    <source>
        <dbReference type="EMBL" id="MBD2505119.1"/>
    </source>
</evidence>
<dbReference type="InterPro" id="IPR009824">
    <property type="entry name" value="DUF1392"/>
</dbReference>
<dbReference type="Proteomes" id="UP000661112">
    <property type="component" value="Unassembled WGS sequence"/>
</dbReference>
<name>A0ABR8DDC8_9NOST</name>
<evidence type="ECO:0000313" key="2">
    <source>
        <dbReference type="Proteomes" id="UP000661112"/>
    </source>
</evidence>
<dbReference type="RefSeq" id="WP_190479603.1">
    <property type="nucleotide sequence ID" value="NZ_JACJSG010000070.1"/>
</dbReference>
<gene>
    <name evidence="1" type="ORF">H6G83_31715</name>
</gene>
<sequence>MTEQIKELERCWYLSPPWGQEIPPVEVNLWERVYLKASRTFGYCSGFGWSKGEWVYFIKLENDVILATKDEILTTGRMETNTVRNPAYIVGDRVMLVSNPPTTKQRLVLGVQVADRSWYYLVEWLSPMLVPTSLVCNRFSLVKEEDLVRVNV</sequence>
<dbReference type="EMBL" id="JACJSG010000070">
    <property type="protein sequence ID" value="MBD2505119.1"/>
    <property type="molecule type" value="Genomic_DNA"/>
</dbReference>
<keyword evidence="2" id="KW-1185">Reference proteome</keyword>
<protein>
    <submittedName>
        <fullName evidence="1">DUF1392 family protein</fullName>
    </submittedName>
</protein>
<reference evidence="1 2" key="1">
    <citation type="journal article" date="2020" name="ISME J.">
        <title>Comparative genomics reveals insights into cyanobacterial evolution and habitat adaptation.</title>
        <authorList>
            <person name="Chen M.Y."/>
            <person name="Teng W.K."/>
            <person name="Zhao L."/>
            <person name="Hu C.X."/>
            <person name="Zhou Y.K."/>
            <person name="Han B.P."/>
            <person name="Song L.R."/>
            <person name="Shu W.S."/>
        </authorList>
    </citation>
    <scope>NUCLEOTIDE SEQUENCE [LARGE SCALE GENOMIC DNA]</scope>
    <source>
        <strain evidence="1 2">FACHB-119</strain>
    </source>
</reference>
<comment type="caution">
    <text evidence="1">The sequence shown here is derived from an EMBL/GenBank/DDBJ whole genome shotgun (WGS) entry which is preliminary data.</text>
</comment>
<accession>A0ABR8DDC8</accession>
<proteinExistence type="predicted"/>
<organism evidence="1 2">
    <name type="scientific">Anabaena azotica FACHB-119</name>
    <dbReference type="NCBI Taxonomy" id="947527"/>
    <lineage>
        <taxon>Bacteria</taxon>
        <taxon>Bacillati</taxon>
        <taxon>Cyanobacteriota</taxon>
        <taxon>Cyanophyceae</taxon>
        <taxon>Nostocales</taxon>
        <taxon>Nostocaceae</taxon>
        <taxon>Anabaena</taxon>
        <taxon>Anabaena azotica</taxon>
    </lineage>
</organism>
<dbReference type="Pfam" id="PF07154">
    <property type="entry name" value="DUF1392"/>
    <property type="match status" value="1"/>
</dbReference>